<dbReference type="EMBL" id="JAPEUY010000011">
    <property type="protein sequence ID" value="KAJ4368093.1"/>
    <property type="molecule type" value="Genomic_DNA"/>
</dbReference>
<evidence type="ECO:0000256" key="3">
    <source>
        <dbReference type="SAM" id="MobiDB-lite"/>
    </source>
</evidence>
<evidence type="ECO:0000256" key="1">
    <source>
        <dbReference type="ARBA" id="ARBA00022741"/>
    </source>
</evidence>
<feature type="region of interest" description="Disordered" evidence="3">
    <location>
        <begin position="292"/>
        <end position="504"/>
    </location>
</feature>
<gene>
    <name evidence="5" type="ORF">N0V83_006448</name>
</gene>
<feature type="region of interest" description="Disordered" evidence="3">
    <location>
        <begin position="1"/>
        <end position="23"/>
    </location>
</feature>
<evidence type="ECO:0000256" key="2">
    <source>
        <dbReference type="ARBA" id="ARBA00022840"/>
    </source>
</evidence>
<feature type="compositionally biased region" description="Acidic residues" evidence="3">
    <location>
        <begin position="484"/>
        <end position="502"/>
    </location>
</feature>
<dbReference type="OrthoDB" id="3798348at2759"/>
<keyword evidence="6" id="KW-1185">Reference proteome</keyword>
<organism evidence="5 6">
    <name type="scientific">Neocucurbitaria cava</name>
    <dbReference type="NCBI Taxonomy" id="798079"/>
    <lineage>
        <taxon>Eukaryota</taxon>
        <taxon>Fungi</taxon>
        <taxon>Dikarya</taxon>
        <taxon>Ascomycota</taxon>
        <taxon>Pezizomycotina</taxon>
        <taxon>Dothideomycetes</taxon>
        <taxon>Pleosporomycetidae</taxon>
        <taxon>Pleosporales</taxon>
        <taxon>Pleosporineae</taxon>
        <taxon>Cucurbitariaceae</taxon>
        <taxon>Neocucurbitaria</taxon>
    </lineage>
</organism>
<feature type="domain" description="SNF2 N-terminal" evidence="4">
    <location>
        <begin position="588"/>
        <end position="908"/>
    </location>
</feature>
<accession>A0A9W8Y605</accession>
<feature type="compositionally biased region" description="Acidic residues" evidence="3">
    <location>
        <begin position="419"/>
        <end position="429"/>
    </location>
</feature>
<evidence type="ECO:0000259" key="4">
    <source>
        <dbReference type="Pfam" id="PF00176"/>
    </source>
</evidence>
<feature type="region of interest" description="Disordered" evidence="3">
    <location>
        <begin position="130"/>
        <end position="165"/>
    </location>
</feature>
<dbReference type="GO" id="GO:0005524">
    <property type="term" value="F:ATP binding"/>
    <property type="evidence" value="ECO:0007669"/>
    <property type="project" value="InterPro"/>
</dbReference>
<dbReference type="AlphaFoldDB" id="A0A9W8Y605"/>
<feature type="compositionally biased region" description="Basic and acidic residues" evidence="3">
    <location>
        <begin position="406"/>
        <end position="418"/>
    </location>
</feature>
<evidence type="ECO:0000313" key="5">
    <source>
        <dbReference type="EMBL" id="KAJ4368093.1"/>
    </source>
</evidence>
<dbReference type="InterPro" id="IPR000330">
    <property type="entry name" value="SNF2_N"/>
</dbReference>
<feature type="compositionally biased region" description="Basic residues" evidence="3">
    <location>
        <begin position="341"/>
        <end position="357"/>
    </location>
</feature>
<keyword evidence="2" id="KW-0067">ATP-binding</keyword>
<feature type="compositionally biased region" description="Acidic residues" evidence="3">
    <location>
        <begin position="7"/>
        <end position="18"/>
    </location>
</feature>
<name>A0A9W8Y605_9PLEO</name>
<feature type="compositionally biased region" description="Polar residues" evidence="3">
    <location>
        <begin position="146"/>
        <end position="155"/>
    </location>
</feature>
<protein>
    <recommendedName>
        <fullName evidence="4">SNF2 N-terminal domain-containing protein</fullName>
    </recommendedName>
</protein>
<feature type="compositionally biased region" description="Basic and acidic residues" evidence="3">
    <location>
        <begin position="430"/>
        <end position="441"/>
    </location>
</feature>
<dbReference type="Proteomes" id="UP001140560">
    <property type="component" value="Unassembled WGS sequence"/>
</dbReference>
<proteinExistence type="predicted"/>
<sequence length="1214" mass="136201">MRKPTWEDDDGEDWDPEEPASFYKTSNVNQGSLFQGYSLKKDDLDFLTEDMTSFLEDSGYMTLLKTEKPESNKLKTARASILQDYPLTSTCPRFRHKDIPSKFHKLAAGVVYDKVKSNVRNYGAKGVKREMVDASESPVSGRGTRGSKTPPSQASIPARSPSVSSVGASGMSSLSFEFETRAATASDELDDAIFAITAGENNRRVGQIMFTRVLTPLGEKAIADGSKLKASMASFTALKEKLNSQKYATHYREGVTAIFNASASLEIVDDEDLEAAITQQWKNKRHESIYLRLQDPEMSQRSTKVSFGDDGRAPSNTTRKSALRAKHGSVAGAPSVERVKSPPRPHTSPRPRTRSIRRSPPTSPQSVDLTLDEPVEATSKRRKSAPTASPGDENRRSSKRRKTSPKGREGSWRQRGNETDADAASEVTDDAARMKAAEPAKDLAAGPTAQFSLTELPPPVSPTGSDEERATTKGNKKKSRRHEDDEDVSGGDSDNEEEDEMSMQERLQELENQQASYLSMKTRDDVANIIGKNTERTKEIDWLGAACFWAVPVETFKAAKLLKLGKYFDLKCSFHPYQLAEAYQLYVMELSDNNGGIFANMMGMGKTRTTLIMLFIGHMHLRNYLEVQAAREADDHKRHNIAVEDTDGEGKRCPTANERPFTCCCDNRSIFFDKPPRLAPTIISGFGKATTAWRNEILEMQFAESKWCKLDDPHAMRFCWMEDDIAGLEQPSTEEMVEMMVKIDSAEALSRLNKSQQPTPYKLRGEILYQTLHYTLRSEPKYHEDATFDRPSPTAGRFHIICTHTTIESRVFSKMRQRTVTFECQKWQRGAQSTDTVHRSFSEATIWGRTIYDEFHNAKGIQTKFTRFYRDLRVHNRNYQWKSWALSGTPLERGLQECLIFISLALHGLLNWNGPPSKDKQGKEVSTFKNPVFSAIATLAKGKNARIGGLELANRWKKLTDHAKAGAEKVLASQEYKDLIAESTPIIETFMLRRTWETLDPWGNRLSAIKGVFNTYYRPCHDPELDAKIEDGRRRCSIVLEREAGCAIVDGNLHSTGDIFDRHEMIAISTYPNLASFKAALWESKGSERAMKLTKSGIDRFFKEPINQTWIAGHTSKIVENSKKFETILKICEGIKTTTRPNPKWSAYAEAKAAADGKAIPPKQLPAKVVIGSTKPIVQLMTALALKDEFGYDSVVLLRGGLNMDELDSKLKQW</sequence>
<dbReference type="Gene3D" id="3.40.50.10810">
    <property type="entry name" value="Tandem AAA-ATPase domain"/>
    <property type="match status" value="1"/>
</dbReference>
<keyword evidence="1" id="KW-0547">Nucleotide-binding</keyword>
<dbReference type="InterPro" id="IPR038718">
    <property type="entry name" value="SNF2-like_sf"/>
</dbReference>
<reference evidence="5" key="1">
    <citation type="submission" date="2022-10" db="EMBL/GenBank/DDBJ databases">
        <title>Tapping the CABI collections for fungal endophytes: first genome assemblies for Collariella, Neodidymelliopsis, Ascochyta clinopodiicola, Didymella pomorum, Didymosphaeria variabile, Neocosmospora piperis and Neocucurbitaria cava.</title>
        <authorList>
            <person name="Hill R."/>
        </authorList>
    </citation>
    <scope>NUCLEOTIDE SEQUENCE</scope>
    <source>
        <strain evidence="5">IMI 356814</strain>
    </source>
</reference>
<comment type="caution">
    <text evidence="5">The sequence shown here is derived from an EMBL/GenBank/DDBJ whole genome shotgun (WGS) entry which is preliminary data.</text>
</comment>
<evidence type="ECO:0000313" key="6">
    <source>
        <dbReference type="Proteomes" id="UP001140560"/>
    </source>
</evidence>
<dbReference type="Pfam" id="PF00176">
    <property type="entry name" value="SNF2-rel_dom"/>
    <property type="match status" value="1"/>
</dbReference>